<dbReference type="KEGG" id="tng:GSTEN00007488G001"/>
<protein>
    <submittedName>
        <fullName evidence="2">(spotted green pufferfish) hypothetical protein</fullName>
    </submittedName>
</protein>
<evidence type="ECO:0000256" key="1">
    <source>
        <dbReference type="SAM" id="MobiDB-lite"/>
    </source>
</evidence>
<accession>Q4T450</accession>
<dbReference type="EMBL" id="CAAE01009822">
    <property type="protein sequence ID" value="CAF92332.1"/>
    <property type="molecule type" value="Genomic_DNA"/>
</dbReference>
<name>Q4T450_TETNG</name>
<feature type="compositionally biased region" description="Basic and acidic residues" evidence="1">
    <location>
        <begin position="1"/>
        <end position="13"/>
    </location>
</feature>
<sequence>VGCVLRDRGDAEPRRRRAERRKMEGKERVPQACPGSDGSPDNLLCNGLPRSLTAVKLQAGGTAEDSEETNGLLIQSAER</sequence>
<comment type="caution">
    <text evidence="2">The sequence shown here is derived from an EMBL/GenBank/DDBJ whole genome shotgun (WGS) entry which is preliminary data.</text>
</comment>
<feature type="region of interest" description="Disordered" evidence="1">
    <location>
        <begin position="1"/>
        <end position="43"/>
    </location>
</feature>
<feature type="region of interest" description="Disordered" evidence="1">
    <location>
        <begin position="58"/>
        <end position="79"/>
    </location>
</feature>
<reference evidence="2" key="2">
    <citation type="submission" date="2004-02" db="EMBL/GenBank/DDBJ databases">
        <authorList>
            <consortium name="Genoscope"/>
            <consortium name="Whitehead Institute Centre for Genome Research"/>
        </authorList>
    </citation>
    <scope>NUCLEOTIDE SEQUENCE</scope>
</reference>
<gene>
    <name evidence="2" type="ORF">GSTENG00007488001</name>
</gene>
<dbReference type="AlphaFoldDB" id="Q4T450"/>
<reference evidence="2" key="1">
    <citation type="journal article" date="2004" name="Nature">
        <title>Genome duplication in the teleost fish Tetraodon nigroviridis reveals the early vertebrate proto-karyotype.</title>
        <authorList>
            <person name="Jaillon O."/>
            <person name="Aury J.-M."/>
            <person name="Brunet F."/>
            <person name="Petit J.-L."/>
            <person name="Stange-Thomann N."/>
            <person name="Mauceli E."/>
            <person name="Bouneau L."/>
            <person name="Fischer C."/>
            <person name="Ozouf-Costaz C."/>
            <person name="Bernot A."/>
            <person name="Nicaud S."/>
            <person name="Jaffe D."/>
            <person name="Fisher S."/>
            <person name="Lutfalla G."/>
            <person name="Dossat C."/>
            <person name="Segurens B."/>
            <person name="Dasilva C."/>
            <person name="Salanoubat M."/>
            <person name="Levy M."/>
            <person name="Boudet N."/>
            <person name="Castellano S."/>
            <person name="Anthouard V."/>
            <person name="Jubin C."/>
            <person name="Castelli V."/>
            <person name="Katinka M."/>
            <person name="Vacherie B."/>
            <person name="Biemont C."/>
            <person name="Skalli Z."/>
            <person name="Cattolico L."/>
            <person name="Poulain J."/>
            <person name="De Berardinis V."/>
            <person name="Cruaud C."/>
            <person name="Duprat S."/>
            <person name="Brottier P."/>
            <person name="Coutanceau J.-P."/>
            <person name="Gouzy J."/>
            <person name="Parra G."/>
            <person name="Lardier G."/>
            <person name="Chapple C."/>
            <person name="McKernan K.J."/>
            <person name="McEwan P."/>
            <person name="Bosak S."/>
            <person name="Kellis M."/>
            <person name="Volff J.-N."/>
            <person name="Guigo R."/>
            <person name="Zody M.C."/>
            <person name="Mesirov J."/>
            <person name="Lindblad-Toh K."/>
            <person name="Birren B."/>
            <person name="Nusbaum C."/>
            <person name="Kahn D."/>
            <person name="Robinson-Rechavi M."/>
            <person name="Laudet V."/>
            <person name="Schachter V."/>
            <person name="Quetier F."/>
            <person name="Saurin W."/>
            <person name="Scarpelli C."/>
            <person name="Wincker P."/>
            <person name="Lander E.S."/>
            <person name="Weissenbach J."/>
            <person name="Roest Crollius H."/>
        </authorList>
    </citation>
    <scope>NUCLEOTIDE SEQUENCE [LARGE SCALE GENOMIC DNA]</scope>
</reference>
<evidence type="ECO:0000313" key="2">
    <source>
        <dbReference type="EMBL" id="CAF92332.1"/>
    </source>
</evidence>
<proteinExistence type="predicted"/>
<organism evidence="2">
    <name type="scientific">Tetraodon nigroviridis</name>
    <name type="common">Spotted green pufferfish</name>
    <name type="synonym">Chelonodon nigroviridis</name>
    <dbReference type="NCBI Taxonomy" id="99883"/>
    <lineage>
        <taxon>Eukaryota</taxon>
        <taxon>Metazoa</taxon>
        <taxon>Chordata</taxon>
        <taxon>Craniata</taxon>
        <taxon>Vertebrata</taxon>
        <taxon>Euteleostomi</taxon>
        <taxon>Actinopterygii</taxon>
        <taxon>Neopterygii</taxon>
        <taxon>Teleostei</taxon>
        <taxon>Neoteleostei</taxon>
        <taxon>Acanthomorphata</taxon>
        <taxon>Eupercaria</taxon>
        <taxon>Tetraodontiformes</taxon>
        <taxon>Tetradontoidea</taxon>
        <taxon>Tetraodontidae</taxon>
        <taxon>Tetraodon</taxon>
    </lineage>
</organism>
<feature type="non-terminal residue" evidence="2">
    <location>
        <position position="1"/>
    </location>
</feature>